<dbReference type="Pfam" id="PF00188">
    <property type="entry name" value="CAP"/>
    <property type="match status" value="1"/>
</dbReference>
<evidence type="ECO:0000259" key="3">
    <source>
        <dbReference type="PROSITE" id="PS51670"/>
    </source>
</evidence>
<evidence type="ECO:0000313" key="4">
    <source>
        <dbReference type="EMBL" id="CAC5374478.1"/>
    </source>
</evidence>
<dbReference type="InterPro" id="IPR003582">
    <property type="entry name" value="ShKT_dom"/>
</dbReference>
<dbReference type="PROSITE" id="PS51670">
    <property type="entry name" value="SHKT"/>
    <property type="match status" value="1"/>
</dbReference>
<dbReference type="AlphaFoldDB" id="A0A6J8AUU5"/>
<protein>
    <submittedName>
        <fullName evidence="4">CRISP</fullName>
    </submittedName>
</protein>
<feature type="compositionally biased region" description="Polar residues" evidence="2">
    <location>
        <begin position="264"/>
        <end position="290"/>
    </location>
</feature>
<dbReference type="InterPro" id="IPR014044">
    <property type="entry name" value="CAP_dom"/>
</dbReference>
<dbReference type="PRINTS" id="PR00837">
    <property type="entry name" value="V5TPXLIKE"/>
</dbReference>
<dbReference type="InterPro" id="IPR035940">
    <property type="entry name" value="CAP_sf"/>
</dbReference>
<dbReference type="CDD" id="cd05380">
    <property type="entry name" value="CAP_euk"/>
    <property type="match status" value="1"/>
</dbReference>
<dbReference type="Gene3D" id="3.40.33.10">
    <property type="entry name" value="CAP"/>
    <property type="match status" value="1"/>
</dbReference>
<evidence type="ECO:0000256" key="2">
    <source>
        <dbReference type="SAM" id="MobiDB-lite"/>
    </source>
</evidence>
<evidence type="ECO:0000256" key="1">
    <source>
        <dbReference type="PROSITE-ProRule" id="PRU01005"/>
    </source>
</evidence>
<organism evidence="4 5">
    <name type="scientific">Mytilus coruscus</name>
    <name type="common">Sea mussel</name>
    <dbReference type="NCBI Taxonomy" id="42192"/>
    <lineage>
        <taxon>Eukaryota</taxon>
        <taxon>Metazoa</taxon>
        <taxon>Spiralia</taxon>
        <taxon>Lophotrochozoa</taxon>
        <taxon>Mollusca</taxon>
        <taxon>Bivalvia</taxon>
        <taxon>Autobranchia</taxon>
        <taxon>Pteriomorphia</taxon>
        <taxon>Mytilida</taxon>
        <taxon>Mytiloidea</taxon>
        <taxon>Mytilidae</taxon>
        <taxon>Mytilinae</taxon>
        <taxon>Mytilus</taxon>
    </lineage>
</organism>
<accession>A0A6J8AUU5</accession>
<proteinExistence type="predicted"/>
<comment type="caution">
    <text evidence="1">Lacks conserved residue(s) required for the propagation of feature annotation.</text>
</comment>
<name>A0A6J8AUU5_MYTCO</name>
<dbReference type="EMBL" id="CACVKT020002010">
    <property type="protein sequence ID" value="CAC5374478.1"/>
    <property type="molecule type" value="Genomic_DNA"/>
</dbReference>
<dbReference type="PRINTS" id="PR00838">
    <property type="entry name" value="V5ALLERGEN"/>
</dbReference>
<dbReference type="SUPFAM" id="SSF55797">
    <property type="entry name" value="PR-1-like"/>
    <property type="match status" value="1"/>
</dbReference>
<dbReference type="InterPro" id="IPR001283">
    <property type="entry name" value="CRISP-related"/>
</dbReference>
<reference evidence="4 5" key="1">
    <citation type="submission" date="2020-06" db="EMBL/GenBank/DDBJ databases">
        <authorList>
            <person name="Li R."/>
            <person name="Bekaert M."/>
        </authorList>
    </citation>
    <scope>NUCLEOTIDE SEQUENCE [LARGE SCALE GENOMIC DNA]</scope>
    <source>
        <strain evidence="5">wild</strain>
    </source>
</reference>
<dbReference type="OrthoDB" id="10250153at2759"/>
<dbReference type="Proteomes" id="UP000507470">
    <property type="component" value="Unassembled WGS sequence"/>
</dbReference>
<dbReference type="Pfam" id="PF01549">
    <property type="entry name" value="ShK"/>
    <property type="match status" value="1"/>
</dbReference>
<dbReference type="PANTHER" id="PTHR10334">
    <property type="entry name" value="CYSTEINE-RICH SECRETORY PROTEIN-RELATED"/>
    <property type="match status" value="1"/>
</dbReference>
<feature type="compositionally biased region" description="Polar residues" evidence="2">
    <location>
        <begin position="247"/>
        <end position="257"/>
    </location>
</feature>
<gene>
    <name evidence="4" type="ORF">MCOR_11854</name>
</gene>
<feature type="region of interest" description="Disordered" evidence="2">
    <location>
        <begin position="247"/>
        <end position="290"/>
    </location>
</feature>
<feature type="domain" description="ShKT" evidence="3">
    <location>
        <begin position="302"/>
        <end position="333"/>
    </location>
</feature>
<dbReference type="InterPro" id="IPR002413">
    <property type="entry name" value="V5_allergen-like"/>
</dbReference>
<sequence length="333" mass="37540">MSYILNMAKKGTEKTGQNKNIRTKLMMCWLFVLMTLTSIVSQEVSVGPYIQLILDIHNRYRRIQQSSNMQELVWDNALSREAFVWARGCRFEHRPATGSLLERPGENLAFMTNQYPIEEQIETVMKDMYDEINDYFYNDQNNCGSSCHYTQIVWANTTKIGCGMYVCDLLSNIYRNAWHFVCFYSPRANFCLPPCYPFLRNGRPCSQCKAGQFCRSGLCSDRNGISSGVNTNVPVASVTSPEIVSNQNANGIDSSDVTEGRDNVNPTTPNTVIDNTSAETGGQDNNEINSETSFGPTGTTECEDNDVVCPFWAIDGQCDGWRLEFCKLSCNRC</sequence>
<keyword evidence="5" id="KW-1185">Reference proteome</keyword>
<dbReference type="SMART" id="SM00198">
    <property type="entry name" value="SCP"/>
    <property type="match status" value="1"/>
</dbReference>
<evidence type="ECO:0000313" key="5">
    <source>
        <dbReference type="Proteomes" id="UP000507470"/>
    </source>
</evidence>